<dbReference type="InterPro" id="IPR036388">
    <property type="entry name" value="WH-like_DNA-bd_sf"/>
</dbReference>
<dbReference type="PROSITE" id="PS50931">
    <property type="entry name" value="HTH_LYSR"/>
    <property type="match status" value="1"/>
</dbReference>
<keyword evidence="4" id="KW-0804">Transcription</keyword>
<keyword evidence="3" id="KW-0238">DNA-binding</keyword>
<feature type="domain" description="HTH lysR-type" evidence="5">
    <location>
        <begin position="1"/>
        <end position="58"/>
    </location>
</feature>
<reference evidence="6" key="2">
    <citation type="submission" date="2021-04" db="EMBL/GenBank/DDBJ databases">
        <authorList>
            <person name="Gilroy R."/>
        </authorList>
    </citation>
    <scope>NUCLEOTIDE SEQUENCE</scope>
    <source>
        <strain evidence="6">CHK183-5548</strain>
    </source>
</reference>
<dbReference type="EMBL" id="DWWL01000007">
    <property type="protein sequence ID" value="HJC46636.1"/>
    <property type="molecule type" value="Genomic_DNA"/>
</dbReference>
<dbReference type="GO" id="GO:0003677">
    <property type="term" value="F:DNA binding"/>
    <property type="evidence" value="ECO:0007669"/>
    <property type="project" value="UniProtKB-KW"/>
</dbReference>
<dbReference type="Gene3D" id="3.40.190.290">
    <property type="match status" value="1"/>
</dbReference>
<dbReference type="GO" id="GO:0005829">
    <property type="term" value="C:cytosol"/>
    <property type="evidence" value="ECO:0007669"/>
    <property type="project" value="TreeGrafter"/>
</dbReference>
<dbReference type="PRINTS" id="PR00039">
    <property type="entry name" value="HTHLYSR"/>
</dbReference>
<evidence type="ECO:0000313" key="6">
    <source>
        <dbReference type="EMBL" id="HJC46636.1"/>
    </source>
</evidence>
<dbReference type="SUPFAM" id="SSF46785">
    <property type="entry name" value="Winged helix' DNA-binding domain"/>
    <property type="match status" value="1"/>
</dbReference>
<evidence type="ECO:0000256" key="1">
    <source>
        <dbReference type="ARBA" id="ARBA00009437"/>
    </source>
</evidence>
<evidence type="ECO:0000256" key="4">
    <source>
        <dbReference type="ARBA" id="ARBA00023163"/>
    </source>
</evidence>
<evidence type="ECO:0000256" key="2">
    <source>
        <dbReference type="ARBA" id="ARBA00023015"/>
    </source>
</evidence>
<dbReference type="Pfam" id="PF00126">
    <property type="entry name" value="HTH_1"/>
    <property type="match status" value="1"/>
</dbReference>
<dbReference type="InterPro" id="IPR050950">
    <property type="entry name" value="HTH-type_LysR_regulators"/>
</dbReference>
<keyword evidence="2" id="KW-0805">Transcription regulation</keyword>
<evidence type="ECO:0000313" key="7">
    <source>
        <dbReference type="Proteomes" id="UP000823883"/>
    </source>
</evidence>
<dbReference type="SUPFAM" id="SSF53850">
    <property type="entry name" value="Periplasmic binding protein-like II"/>
    <property type="match status" value="1"/>
</dbReference>
<dbReference type="Pfam" id="PF03466">
    <property type="entry name" value="LysR_substrate"/>
    <property type="match status" value="1"/>
</dbReference>
<evidence type="ECO:0000259" key="5">
    <source>
        <dbReference type="PROSITE" id="PS50931"/>
    </source>
</evidence>
<dbReference type="CDD" id="cd05466">
    <property type="entry name" value="PBP2_LTTR_substrate"/>
    <property type="match status" value="1"/>
</dbReference>
<dbReference type="InterPro" id="IPR000847">
    <property type="entry name" value="LysR_HTH_N"/>
</dbReference>
<dbReference type="Proteomes" id="UP000823883">
    <property type="component" value="Unassembled WGS sequence"/>
</dbReference>
<gene>
    <name evidence="6" type="ORF">IAA04_01130</name>
</gene>
<organism evidence="6 7">
    <name type="scientific">Candidatus Lachnoclostridium pullistercoris</name>
    <dbReference type="NCBI Taxonomy" id="2838632"/>
    <lineage>
        <taxon>Bacteria</taxon>
        <taxon>Bacillati</taxon>
        <taxon>Bacillota</taxon>
        <taxon>Clostridia</taxon>
        <taxon>Lachnospirales</taxon>
        <taxon>Lachnospiraceae</taxon>
    </lineage>
</organism>
<comment type="caution">
    <text evidence="6">The sequence shown here is derived from an EMBL/GenBank/DDBJ whole genome shotgun (WGS) entry which is preliminary data.</text>
</comment>
<dbReference type="PANTHER" id="PTHR30419:SF8">
    <property type="entry name" value="NITROGEN ASSIMILATION TRANSCRIPTIONAL ACTIVATOR-RELATED"/>
    <property type="match status" value="1"/>
</dbReference>
<dbReference type="AlphaFoldDB" id="A0A9D2T5Z9"/>
<comment type="similarity">
    <text evidence="1">Belongs to the LysR transcriptional regulatory family.</text>
</comment>
<dbReference type="InterPro" id="IPR005119">
    <property type="entry name" value="LysR_subst-bd"/>
</dbReference>
<dbReference type="PANTHER" id="PTHR30419">
    <property type="entry name" value="HTH-TYPE TRANSCRIPTIONAL REGULATOR YBHD"/>
    <property type="match status" value="1"/>
</dbReference>
<proteinExistence type="inferred from homology"/>
<accession>A0A9D2T5Z9</accession>
<name>A0A9D2T5Z9_9FIRM</name>
<reference evidence="6" key="1">
    <citation type="journal article" date="2021" name="PeerJ">
        <title>Extensive microbial diversity within the chicken gut microbiome revealed by metagenomics and culture.</title>
        <authorList>
            <person name="Gilroy R."/>
            <person name="Ravi A."/>
            <person name="Getino M."/>
            <person name="Pursley I."/>
            <person name="Horton D.L."/>
            <person name="Alikhan N.F."/>
            <person name="Baker D."/>
            <person name="Gharbi K."/>
            <person name="Hall N."/>
            <person name="Watson M."/>
            <person name="Adriaenssens E.M."/>
            <person name="Foster-Nyarko E."/>
            <person name="Jarju S."/>
            <person name="Secka A."/>
            <person name="Antonio M."/>
            <person name="Oren A."/>
            <person name="Chaudhuri R.R."/>
            <person name="La Ragione R."/>
            <person name="Hildebrand F."/>
            <person name="Pallen M.J."/>
        </authorList>
    </citation>
    <scope>NUCLEOTIDE SEQUENCE</scope>
    <source>
        <strain evidence="6">CHK183-5548</strain>
    </source>
</reference>
<dbReference type="Gene3D" id="1.10.10.10">
    <property type="entry name" value="Winged helix-like DNA-binding domain superfamily/Winged helix DNA-binding domain"/>
    <property type="match status" value="1"/>
</dbReference>
<dbReference type="GO" id="GO:0003700">
    <property type="term" value="F:DNA-binding transcription factor activity"/>
    <property type="evidence" value="ECO:0007669"/>
    <property type="project" value="InterPro"/>
</dbReference>
<dbReference type="InterPro" id="IPR036390">
    <property type="entry name" value="WH_DNA-bd_sf"/>
</dbReference>
<sequence>MKLTQLKYFQAVCRCGNLTRASRELHISQSSLSEAIRELEEEFGVLLFYRLSRGLALTKEGEYFLQEINGLLEHADQVAEHMNALKSTGQTVTLGVPPMISVLLFPRLLALFQKSFPGARLLAEEGGSLVNEARVADGTLDAAVISCSGDSLPELSYQVLCTLKICFFVSRKNPLARKECLRIADIGETPLALLGEDSFLTSCISRHFEAQGLTPNVVLNTNQLAAVGQIVRDGTAAAFLFQGVLPEEDETAVLPVEDLPPVSVCLIWNEARRLPPCAARFIRMVKGAGGSLAAGLSTD</sequence>
<evidence type="ECO:0000256" key="3">
    <source>
        <dbReference type="ARBA" id="ARBA00023125"/>
    </source>
</evidence>
<dbReference type="FunFam" id="1.10.10.10:FF:000001">
    <property type="entry name" value="LysR family transcriptional regulator"/>
    <property type="match status" value="1"/>
</dbReference>
<protein>
    <submittedName>
        <fullName evidence="6">LysR family transcriptional regulator</fullName>
    </submittedName>
</protein>